<dbReference type="InterPro" id="IPR000182">
    <property type="entry name" value="GNAT_dom"/>
</dbReference>
<dbReference type="AlphaFoldDB" id="A0A371R7L7"/>
<dbReference type="PROSITE" id="PS51186">
    <property type="entry name" value="GNAT"/>
    <property type="match status" value="1"/>
</dbReference>
<dbReference type="GO" id="GO:0016747">
    <property type="term" value="F:acyltransferase activity, transferring groups other than amino-acyl groups"/>
    <property type="evidence" value="ECO:0007669"/>
    <property type="project" value="InterPro"/>
</dbReference>
<feature type="domain" description="N-acetyltransferase" evidence="1">
    <location>
        <begin position="22"/>
        <end position="175"/>
    </location>
</feature>
<accession>A0A371R7L7</accession>
<organism evidence="2 3">
    <name type="scientific">Parvularcula marina</name>
    <dbReference type="NCBI Taxonomy" id="2292771"/>
    <lineage>
        <taxon>Bacteria</taxon>
        <taxon>Pseudomonadati</taxon>
        <taxon>Pseudomonadota</taxon>
        <taxon>Alphaproteobacteria</taxon>
        <taxon>Parvularculales</taxon>
        <taxon>Parvularculaceae</taxon>
        <taxon>Parvularcula</taxon>
    </lineage>
</organism>
<dbReference type="CDD" id="cd04301">
    <property type="entry name" value="NAT_SF"/>
    <property type="match status" value="1"/>
</dbReference>
<dbReference type="InParanoid" id="A0A371R7L7"/>
<dbReference type="Proteomes" id="UP000264589">
    <property type="component" value="Unassembled WGS sequence"/>
</dbReference>
<sequence length="175" mass="19119">MTGTSFAEKLAGTRIETDAGAYILLPARPDDAEFANGLLKQTMDNYVRATWDDEADIAAYYVRNAFEGRAEDTLVLYRQGKEGREPVGAVTAHAHLISDGEKAIDLGEIHLLPSVQGQGLGQAIISEIIAKAAPLPVTLMVLEANPARHLYERLGFIVDRPGEGDTAHRLHMIRR</sequence>
<evidence type="ECO:0000313" key="2">
    <source>
        <dbReference type="EMBL" id="RFB01451.1"/>
    </source>
</evidence>
<dbReference type="RefSeq" id="WP_116393167.1">
    <property type="nucleotide sequence ID" value="NZ_QUQO01000002.1"/>
</dbReference>
<comment type="caution">
    <text evidence="2">The sequence shown here is derived from an EMBL/GenBank/DDBJ whole genome shotgun (WGS) entry which is preliminary data.</text>
</comment>
<dbReference type="Gene3D" id="3.40.630.30">
    <property type="match status" value="1"/>
</dbReference>
<proteinExistence type="predicted"/>
<keyword evidence="2" id="KW-0808">Transferase</keyword>
<evidence type="ECO:0000259" key="1">
    <source>
        <dbReference type="PROSITE" id="PS51186"/>
    </source>
</evidence>
<dbReference type="Pfam" id="PF13508">
    <property type="entry name" value="Acetyltransf_7"/>
    <property type="match status" value="1"/>
</dbReference>
<dbReference type="InterPro" id="IPR016181">
    <property type="entry name" value="Acyl_CoA_acyltransferase"/>
</dbReference>
<dbReference type="EMBL" id="QUQO01000002">
    <property type="protein sequence ID" value="RFB01451.1"/>
    <property type="molecule type" value="Genomic_DNA"/>
</dbReference>
<dbReference type="SUPFAM" id="SSF55729">
    <property type="entry name" value="Acyl-CoA N-acyltransferases (Nat)"/>
    <property type="match status" value="1"/>
</dbReference>
<protein>
    <submittedName>
        <fullName evidence="2">N-acetyltransferase</fullName>
    </submittedName>
</protein>
<keyword evidence="3" id="KW-1185">Reference proteome</keyword>
<reference evidence="2 3" key="1">
    <citation type="submission" date="2018-08" db="EMBL/GenBank/DDBJ databases">
        <title>Parvularcula sp. SM1705, isolated from surface water of the South Sea China.</title>
        <authorList>
            <person name="Sun L."/>
        </authorList>
    </citation>
    <scope>NUCLEOTIDE SEQUENCE [LARGE SCALE GENOMIC DNA]</scope>
    <source>
        <strain evidence="2 3">SM1705</strain>
    </source>
</reference>
<evidence type="ECO:0000313" key="3">
    <source>
        <dbReference type="Proteomes" id="UP000264589"/>
    </source>
</evidence>
<name>A0A371R7L7_9PROT</name>
<gene>
    <name evidence="2" type="ORF">DX908_14275</name>
</gene>
<dbReference type="OrthoDB" id="7585366at2"/>